<evidence type="ECO:0000313" key="1">
    <source>
        <dbReference type="EMBL" id="VUX55779.1"/>
    </source>
</evidence>
<proteinExistence type="predicted"/>
<gene>
    <name evidence="1" type="ORF">JTBM06_V1_110008</name>
</gene>
<accession>A0A7D9D271</accession>
<protein>
    <submittedName>
        <fullName evidence="1">Uncharacterized protein</fullName>
    </submittedName>
</protein>
<dbReference type="AlphaFoldDB" id="A0A7D9D271"/>
<reference evidence="1" key="1">
    <citation type="submission" date="2019-07" db="EMBL/GenBank/DDBJ databases">
        <authorList>
            <person name="Weber M."/>
            <person name="Kostadinov I."/>
            <person name="Kostadinov D I."/>
        </authorList>
    </citation>
    <scope>NUCLEOTIDE SEQUENCE</scope>
    <source>
        <strain evidence="1">Gfbio:sag-sample-m06:053724c1-46a9-4a36-b237-ea2bf867836b</strain>
    </source>
</reference>
<organism evidence="1">
    <name type="scientific">uncultured Woeseiaceae bacterium</name>
    <dbReference type="NCBI Taxonomy" id="1983305"/>
    <lineage>
        <taxon>Bacteria</taxon>
        <taxon>Pseudomonadati</taxon>
        <taxon>Pseudomonadota</taxon>
        <taxon>Gammaproteobacteria</taxon>
        <taxon>Woeseiales</taxon>
        <taxon>Woeseiaceae</taxon>
        <taxon>environmental samples</taxon>
    </lineage>
</organism>
<name>A0A7D9D271_9GAMM</name>
<sequence>MFGEPRGVQLGAIDAVEKSLGKLDGIIPIDWENDYAIPAYGSTTDIRSIRDENDSVSGQNNCHWRTGIFITSCSDRVRG</sequence>
<dbReference type="EMBL" id="LR633967">
    <property type="protein sequence ID" value="VUX55779.1"/>
    <property type="molecule type" value="Genomic_DNA"/>
</dbReference>